<keyword evidence="2" id="KW-1185">Reference proteome</keyword>
<sequence>MFRDTLLNTDDPAIRAYRYLGQHAKINQYLVAGRFYEAYETYLVDKTTGAITTTWTEPIVSPDQKYLANSSFATALDEAPNGIQIWEVANTEKSPAIKKFLEIVHQDWKPLELHWESSTAILIKTLPMDKYKLLQAEPKEEDFSYWRLRIK</sequence>
<evidence type="ECO:0000313" key="1">
    <source>
        <dbReference type="EMBL" id="RDC65418.1"/>
    </source>
</evidence>
<proteinExistence type="predicted"/>
<dbReference type="EMBL" id="QASA01000001">
    <property type="protein sequence ID" value="RDC65418.1"/>
    <property type="molecule type" value="Genomic_DNA"/>
</dbReference>
<reference evidence="1 2" key="1">
    <citation type="submission" date="2018-04" db="EMBL/GenBank/DDBJ databases">
        <title>Adhaeribacter sp. HMF7616 genome sequencing and assembly.</title>
        <authorList>
            <person name="Kang H."/>
            <person name="Kang J."/>
            <person name="Cha I."/>
            <person name="Kim H."/>
            <person name="Joh K."/>
        </authorList>
    </citation>
    <scope>NUCLEOTIDE SEQUENCE [LARGE SCALE GENOMIC DNA]</scope>
    <source>
        <strain evidence="1 2">HMF7616</strain>
    </source>
</reference>
<protein>
    <submittedName>
        <fullName evidence="1">Uncharacterized protein</fullName>
    </submittedName>
</protein>
<gene>
    <name evidence="1" type="ORF">AHMF7616_04048</name>
</gene>
<evidence type="ECO:0000313" key="2">
    <source>
        <dbReference type="Proteomes" id="UP000253919"/>
    </source>
</evidence>
<dbReference type="AlphaFoldDB" id="A0A369QTC8"/>
<dbReference type="OrthoDB" id="995425at2"/>
<comment type="caution">
    <text evidence="1">The sequence shown here is derived from an EMBL/GenBank/DDBJ whole genome shotgun (WGS) entry which is preliminary data.</text>
</comment>
<organism evidence="1 2">
    <name type="scientific">Adhaeribacter pallidiroseus</name>
    <dbReference type="NCBI Taxonomy" id="2072847"/>
    <lineage>
        <taxon>Bacteria</taxon>
        <taxon>Pseudomonadati</taxon>
        <taxon>Bacteroidota</taxon>
        <taxon>Cytophagia</taxon>
        <taxon>Cytophagales</taxon>
        <taxon>Hymenobacteraceae</taxon>
        <taxon>Adhaeribacter</taxon>
    </lineage>
</organism>
<dbReference type="Proteomes" id="UP000253919">
    <property type="component" value="Unassembled WGS sequence"/>
</dbReference>
<name>A0A369QTC8_9BACT</name>
<accession>A0A369QTC8</accession>
<dbReference type="RefSeq" id="WP_115374427.1">
    <property type="nucleotide sequence ID" value="NZ_QASA01000001.1"/>
</dbReference>